<feature type="compositionally biased region" description="Low complexity" evidence="1">
    <location>
        <begin position="278"/>
        <end position="287"/>
    </location>
</feature>
<reference evidence="2" key="2">
    <citation type="submission" date="2014-07" db="EMBL/GenBank/DDBJ databases">
        <authorList>
            <person name="Hull J."/>
        </authorList>
    </citation>
    <scope>NUCLEOTIDE SEQUENCE</scope>
</reference>
<evidence type="ECO:0000313" key="3">
    <source>
        <dbReference type="EMBL" id="JAG55584.1"/>
    </source>
</evidence>
<dbReference type="EMBL" id="GBRD01010240">
    <property type="protein sequence ID" value="JAG55584.1"/>
    <property type="molecule type" value="Transcribed_RNA"/>
</dbReference>
<name>A0A0A9X2P3_LYGHE</name>
<feature type="region of interest" description="Disordered" evidence="1">
    <location>
        <begin position="174"/>
        <end position="287"/>
    </location>
</feature>
<protein>
    <submittedName>
        <fullName evidence="2">Uncharacterized protein</fullName>
    </submittedName>
</protein>
<evidence type="ECO:0000313" key="2">
    <source>
        <dbReference type="EMBL" id="JAG13936.1"/>
    </source>
</evidence>
<proteinExistence type="predicted"/>
<feature type="compositionally biased region" description="Basic and acidic residues" evidence="1">
    <location>
        <begin position="31"/>
        <end position="48"/>
    </location>
</feature>
<organism evidence="2">
    <name type="scientific">Lygus hesperus</name>
    <name type="common">Western plant bug</name>
    <dbReference type="NCBI Taxonomy" id="30085"/>
    <lineage>
        <taxon>Eukaryota</taxon>
        <taxon>Metazoa</taxon>
        <taxon>Ecdysozoa</taxon>
        <taxon>Arthropoda</taxon>
        <taxon>Hexapoda</taxon>
        <taxon>Insecta</taxon>
        <taxon>Pterygota</taxon>
        <taxon>Neoptera</taxon>
        <taxon>Paraneoptera</taxon>
        <taxon>Hemiptera</taxon>
        <taxon>Heteroptera</taxon>
        <taxon>Panheteroptera</taxon>
        <taxon>Cimicomorpha</taxon>
        <taxon>Miridae</taxon>
        <taxon>Mirini</taxon>
        <taxon>Lygus</taxon>
    </lineage>
</organism>
<reference evidence="2" key="1">
    <citation type="journal article" date="2014" name="PLoS ONE">
        <title>Transcriptome-Based Identification of ABC Transporters in the Western Tarnished Plant Bug Lygus hesperus.</title>
        <authorList>
            <person name="Hull J.J."/>
            <person name="Chaney K."/>
            <person name="Geib S.M."/>
            <person name="Fabrick J.A."/>
            <person name="Brent C.S."/>
            <person name="Walsh D."/>
            <person name="Lavine L.C."/>
        </authorList>
    </citation>
    <scope>NUCLEOTIDE SEQUENCE</scope>
</reference>
<dbReference type="AlphaFoldDB" id="A0A0A9X2P3"/>
<feature type="region of interest" description="Disordered" evidence="1">
    <location>
        <begin position="1"/>
        <end position="54"/>
    </location>
</feature>
<dbReference type="EMBL" id="GBHO01029668">
    <property type="protein sequence ID" value="JAG13936.1"/>
    <property type="molecule type" value="Transcribed_RNA"/>
</dbReference>
<sequence length="287" mass="30942">MAAPHIDNPFGAKPDSGGGPSATDVNKNKVGNKDGNKANKDKNAKDNKGVGVPAYDGPRCAHPYCNDPSDPSDYPIGLPWASGLLKCLPGYCKKHRKEAIDNLLEGAEEELDDEEGTDGKRRDKKVCKCKEDTSVVCTHKPDDKPPYKKFIYADDPTVGSELCFFLRMMMVGDEMDRGDEEERKAEREAAKKKKEKKKKKKGVDATDKGGSKGKKKKVDQGSKSRSNPNIPKEKSKTSQKTNEPAPAPGGEDAPVKEDEATAPTAEEPPAAPGDEGEPAGPEAEPQP</sequence>
<feature type="compositionally biased region" description="Basic and acidic residues" evidence="1">
    <location>
        <begin position="180"/>
        <end position="189"/>
    </location>
</feature>
<reference evidence="3" key="3">
    <citation type="submission" date="2014-09" db="EMBL/GenBank/DDBJ databases">
        <authorList>
            <person name="Magalhaes I.L.F."/>
            <person name="Oliveira U."/>
            <person name="Santos F.R."/>
            <person name="Vidigal T.H.D.A."/>
            <person name="Brescovit A.D."/>
            <person name="Santos A.J."/>
        </authorList>
    </citation>
    <scope>NUCLEOTIDE SEQUENCE</scope>
</reference>
<feature type="compositionally biased region" description="Basic residues" evidence="1">
    <location>
        <begin position="190"/>
        <end position="201"/>
    </location>
</feature>
<evidence type="ECO:0000256" key="1">
    <source>
        <dbReference type="SAM" id="MobiDB-lite"/>
    </source>
</evidence>
<accession>A0A0A9X2P3</accession>
<gene>
    <name evidence="2" type="ORF">CM83_42095</name>
</gene>